<comment type="caution">
    <text evidence="3">The sequence shown here is derived from an EMBL/GenBank/DDBJ whole genome shotgun (WGS) entry which is preliminary data.</text>
</comment>
<evidence type="ECO:0000313" key="4">
    <source>
        <dbReference type="Proteomes" id="UP001596997"/>
    </source>
</evidence>
<dbReference type="PANTHER" id="PTHR43031">
    <property type="entry name" value="FAD-DEPENDENT OXIDOREDUCTASE"/>
    <property type="match status" value="1"/>
</dbReference>
<dbReference type="EMBL" id="JBHTJM010000006">
    <property type="protein sequence ID" value="MFD0963734.1"/>
    <property type="molecule type" value="Genomic_DNA"/>
</dbReference>
<dbReference type="PANTHER" id="PTHR43031:SF16">
    <property type="entry name" value="OXIDOREDUCTASE"/>
    <property type="match status" value="1"/>
</dbReference>
<name>A0ABW3I1K9_9FLAO</name>
<feature type="chain" id="PRO_5046440023" evidence="1">
    <location>
        <begin position="18"/>
        <end position="162"/>
    </location>
</feature>
<reference evidence="4" key="1">
    <citation type="journal article" date="2019" name="Int. J. Syst. Evol. Microbiol.">
        <title>The Global Catalogue of Microorganisms (GCM) 10K type strain sequencing project: providing services to taxonomists for standard genome sequencing and annotation.</title>
        <authorList>
            <consortium name="The Broad Institute Genomics Platform"/>
            <consortium name="The Broad Institute Genome Sequencing Center for Infectious Disease"/>
            <person name="Wu L."/>
            <person name="Ma J."/>
        </authorList>
    </citation>
    <scope>NUCLEOTIDE SEQUENCE [LARGE SCALE GENOMIC DNA]</scope>
    <source>
        <strain evidence="4">CCUG 62114</strain>
    </source>
</reference>
<evidence type="ECO:0000259" key="2">
    <source>
        <dbReference type="PROSITE" id="PS50206"/>
    </source>
</evidence>
<dbReference type="InterPro" id="IPR036873">
    <property type="entry name" value="Rhodanese-like_dom_sf"/>
</dbReference>
<evidence type="ECO:0000256" key="1">
    <source>
        <dbReference type="SAM" id="SignalP"/>
    </source>
</evidence>
<organism evidence="3 4">
    <name type="scientific">Pseudofulvibacter geojedonensis</name>
    <dbReference type="NCBI Taxonomy" id="1123758"/>
    <lineage>
        <taxon>Bacteria</taxon>
        <taxon>Pseudomonadati</taxon>
        <taxon>Bacteroidota</taxon>
        <taxon>Flavobacteriia</taxon>
        <taxon>Flavobacteriales</taxon>
        <taxon>Flavobacteriaceae</taxon>
        <taxon>Pseudofulvibacter</taxon>
    </lineage>
</organism>
<dbReference type="SMART" id="SM00450">
    <property type="entry name" value="RHOD"/>
    <property type="match status" value="1"/>
</dbReference>
<dbReference type="CDD" id="cd00158">
    <property type="entry name" value="RHOD"/>
    <property type="match status" value="1"/>
</dbReference>
<dbReference type="InterPro" id="IPR001763">
    <property type="entry name" value="Rhodanese-like_dom"/>
</dbReference>
<dbReference type="Pfam" id="PF00581">
    <property type="entry name" value="Rhodanese"/>
    <property type="match status" value="1"/>
</dbReference>
<dbReference type="Proteomes" id="UP001596997">
    <property type="component" value="Unassembled WGS sequence"/>
</dbReference>
<dbReference type="Gene3D" id="3.40.250.10">
    <property type="entry name" value="Rhodanese-like domain"/>
    <property type="match status" value="1"/>
</dbReference>
<dbReference type="PROSITE" id="PS50206">
    <property type="entry name" value="RHODANESE_3"/>
    <property type="match status" value="1"/>
</dbReference>
<protein>
    <submittedName>
        <fullName evidence="3">Rhodanese-like domain-containing protein</fullName>
    </submittedName>
</protein>
<sequence>MKKLFILFLLASTISWSQNSSFDEMVANTFKPSIPFISTDELNNHYQQYIILDTREKIEYNVSHLPDAIYIGDKEFNLRKTLKLLSKDKPIVVYCSIGARSDFIGKKLARKDLKVYNLYGGIFKWVNEEKDVIDNEGNLIKKVHPYNEEWAVWIKTKNTSLK</sequence>
<evidence type="ECO:0000313" key="3">
    <source>
        <dbReference type="EMBL" id="MFD0963734.1"/>
    </source>
</evidence>
<dbReference type="InterPro" id="IPR050229">
    <property type="entry name" value="GlpE_sulfurtransferase"/>
</dbReference>
<feature type="signal peptide" evidence="1">
    <location>
        <begin position="1"/>
        <end position="17"/>
    </location>
</feature>
<proteinExistence type="predicted"/>
<feature type="domain" description="Rhodanese" evidence="2">
    <location>
        <begin position="45"/>
        <end position="134"/>
    </location>
</feature>
<dbReference type="SUPFAM" id="SSF52821">
    <property type="entry name" value="Rhodanese/Cell cycle control phosphatase"/>
    <property type="match status" value="1"/>
</dbReference>
<dbReference type="NCBIfam" id="NF045521">
    <property type="entry name" value="rhoda_near_glyco"/>
    <property type="match status" value="1"/>
</dbReference>
<gene>
    <name evidence="3" type="ORF">ACFQ1O_06930</name>
</gene>
<accession>A0ABW3I1K9</accession>
<dbReference type="RefSeq" id="WP_377714738.1">
    <property type="nucleotide sequence ID" value="NZ_JBHTJM010000006.1"/>
</dbReference>
<keyword evidence="4" id="KW-1185">Reference proteome</keyword>
<keyword evidence="1" id="KW-0732">Signal</keyword>